<dbReference type="EMBL" id="PYSW02000048">
    <property type="protein sequence ID" value="KAG2374016.1"/>
    <property type="molecule type" value="Genomic_DNA"/>
</dbReference>
<keyword evidence="3" id="KW-1185">Reference proteome</keyword>
<feature type="region of interest" description="Disordered" evidence="1">
    <location>
        <begin position="383"/>
        <end position="404"/>
    </location>
</feature>
<feature type="compositionally biased region" description="Low complexity" evidence="1">
    <location>
        <begin position="70"/>
        <end position="96"/>
    </location>
</feature>
<name>A0AA88KFF0_NAELO</name>
<dbReference type="Gene3D" id="3.40.50.1820">
    <property type="entry name" value="alpha/beta hydrolase"/>
    <property type="match status" value="1"/>
</dbReference>
<dbReference type="SUPFAM" id="SSF53474">
    <property type="entry name" value="alpha/beta-Hydrolases"/>
    <property type="match status" value="1"/>
</dbReference>
<evidence type="ECO:0000256" key="1">
    <source>
        <dbReference type="SAM" id="MobiDB-lite"/>
    </source>
</evidence>
<dbReference type="AlphaFoldDB" id="A0AA88KFF0"/>
<proteinExistence type="predicted"/>
<feature type="compositionally biased region" description="Polar residues" evidence="1">
    <location>
        <begin position="322"/>
        <end position="347"/>
    </location>
</feature>
<reference evidence="2 3" key="1">
    <citation type="journal article" date="2018" name="BMC Genomics">
        <title>The genome of Naegleria lovaniensis, the basis for a comparative approach to unravel pathogenicity factors of the human pathogenic amoeba N. fowleri.</title>
        <authorList>
            <person name="Liechti N."/>
            <person name="Schurch N."/>
            <person name="Bruggmann R."/>
            <person name="Wittwer M."/>
        </authorList>
    </citation>
    <scope>NUCLEOTIDE SEQUENCE [LARGE SCALE GENOMIC DNA]</scope>
    <source>
        <strain evidence="2 3">ATCC 30569</strain>
    </source>
</reference>
<feature type="compositionally biased region" description="Low complexity" evidence="1">
    <location>
        <begin position="475"/>
        <end position="505"/>
    </location>
</feature>
<feature type="region of interest" description="Disordered" evidence="1">
    <location>
        <begin position="1"/>
        <end position="49"/>
    </location>
</feature>
<dbReference type="InterPro" id="IPR029058">
    <property type="entry name" value="AB_hydrolase_fold"/>
</dbReference>
<feature type="compositionally biased region" description="Low complexity" evidence="1">
    <location>
        <begin position="383"/>
        <end position="398"/>
    </location>
</feature>
<sequence>MIADHSPTTPSTPSSSNPQEPNSSSSTVGTNTTTPHTIPPNDHSSSMELGTKALTPNTKQHHHRILLSFPPSKTSSANTTPNASPNSTTPNSSSLTPFSFFKRLLTKSNKTSSNLPLVVVGNNHQTPSTTTTALKDNDRPLNGSKSEDLSFTHPGASNHDFPTSLPSTKEQERNYENIVQHLNGGNVGHMLTRVNIDAFVSSQQPLLDQNNHQGMALTTPLIEVTPIIGQQQQPSNAQNNDTTTLLQQPLNGIVVTNENSIPILGDPSELSSQFHETPNSTNFKVLSANIFDQEMTNDGINNHSSSNKNPKKDTNSKRKKGSPTSSTVTFQPIPSTCSVRKSSTSTSHQRHRNNNGSPLFRTNRPTAPKTYLKKLTFMESLSTSADPSTSASTHSSSSSKKHSGNTDIVENDLLFNDLQVFQNQVVKRYIKILEQPMVCKAFNYEVLGPQNFLLNPYMGVSSVTSTENTRKLHGNETTSHSNTTSNDSNAISSPKKNNSQSSSPSLNPYLFDDKFIQEYHWRRRRSTQDMNKHTSNIPNVPTIDIVCEDGATLSCYFEFIGHQNFEQHHPTSHHHHYNGTSTIPSTHHHTGHSDSSDSNNNSHAPTTSKKTVIFFHDGSEEAFEYFSNSSLCKFKDFILSMGLQIFIFEYRGFGFSTCARGEDERTSLHRFLETDCKLIHHLFLTRLKIPMSDVIVYGKGFLGTTCALHYVSKFPMVSGLCLESPCVDILKLVNANIPESVLSQMGLSEQADALDDLWNLNIRLEEEESIKFEFTNYNFGVEEYYRVKKPLKSMNNNRTIQRKPNPHNTTIACKVGDEKYYTMKELKNCILHHFNTVEKLSSFTGKLLILFQQGNELVPYGDIESFFKNVKTAEKNMYLLSLNEMTSSASNATDDPFNLFERKFYACAKAIHRFVQSVGHVLPENYGLFMDKLLEKTKPAKRPAYIEEGDDADLTSELSELATSSYVDTFQSFGGRGRRNKYMPPCGGCGHCRACIDQSLLEEEEERLGRNEEDNYENDQTERDLDDEYLEEEEEDDEFVPEQVIMKENLNEEAKKSLED</sequence>
<dbReference type="GeneID" id="68103549"/>
<feature type="region of interest" description="Disordered" evidence="1">
    <location>
        <begin position="1006"/>
        <end position="1060"/>
    </location>
</feature>
<feature type="region of interest" description="Disordered" evidence="1">
    <location>
        <begin position="118"/>
        <end position="167"/>
    </location>
</feature>
<feature type="region of interest" description="Disordered" evidence="1">
    <location>
        <begin position="568"/>
        <end position="605"/>
    </location>
</feature>
<comment type="caution">
    <text evidence="2">The sequence shown here is derived from an EMBL/GenBank/DDBJ whole genome shotgun (WGS) entry which is preliminary data.</text>
</comment>
<feature type="compositionally biased region" description="Polar residues" evidence="1">
    <location>
        <begin position="122"/>
        <end position="134"/>
    </location>
</feature>
<organism evidence="2 3">
    <name type="scientific">Naegleria lovaniensis</name>
    <name type="common">Amoeba</name>
    <dbReference type="NCBI Taxonomy" id="51637"/>
    <lineage>
        <taxon>Eukaryota</taxon>
        <taxon>Discoba</taxon>
        <taxon>Heterolobosea</taxon>
        <taxon>Tetramitia</taxon>
        <taxon>Eutetramitia</taxon>
        <taxon>Vahlkampfiidae</taxon>
        <taxon>Naegleria</taxon>
    </lineage>
</organism>
<feature type="compositionally biased region" description="Basic and acidic residues" evidence="1">
    <location>
        <begin position="135"/>
        <end position="150"/>
    </location>
</feature>
<feature type="compositionally biased region" description="Low complexity" evidence="1">
    <location>
        <begin position="1"/>
        <end position="41"/>
    </location>
</feature>
<protein>
    <submittedName>
        <fullName evidence="2">Uncharacterized protein</fullName>
    </submittedName>
</protein>
<gene>
    <name evidence="2" type="ORF">C9374_011095</name>
</gene>
<feature type="compositionally biased region" description="Basic and acidic residues" evidence="1">
    <location>
        <begin position="1049"/>
        <end position="1060"/>
    </location>
</feature>
<evidence type="ECO:0000313" key="2">
    <source>
        <dbReference type="EMBL" id="KAG2374016.1"/>
    </source>
</evidence>
<feature type="compositionally biased region" description="Acidic residues" evidence="1">
    <location>
        <begin position="1014"/>
        <end position="1040"/>
    </location>
</feature>
<dbReference type="Proteomes" id="UP000816034">
    <property type="component" value="Unassembled WGS sequence"/>
</dbReference>
<dbReference type="RefSeq" id="XP_044543190.1">
    <property type="nucleotide sequence ID" value="XM_044686712.1"/>
</dbReference>
<accession>A0AA88KFF0</accession>
<feature type="region of interest" description="Disordered" evidence="1">
    <location>
        <begin position="465"/>
        <end position="509"/>
    </location>
</feature>
<feature type="region of interest" description="Disordered" evidence="1">
    <location>
        <begin position="69"/>
        <end position="96"/>
    </location>
</feature>
<evidence type="ECO:0000313" key="3">
    <source>
        <dbReference type="Proteomes" id="UP000816034"/>
    </source>
</evidence>
<feature type="region of interest" description="Disordered" evidence="1">
    <location>
        <begin position="296"/>
        <end position="365"/>
    </location>
</feature>